<reference evidence="3 4" key="2">
    <citation type="submission" date="2017-10" db="EMBL/GenBank/DDBJ databases">
        <title>Extensive intraspecific genome diversity in a model arbuscular mycorrhizal fungus.</title>
        <authorList>
            <person name="Chen E.C.H."/>
            <person name="Morin E."/>
            <person name="Baudet D."/>
            <person name="Noel J."/>
            <person name="Ndikumana S."/>
            <person name="Charron P."/>
            <person name="St-Onge C."/>
            <person name="Giorgi J."/>
            <person name="Grigoriev I.V."/>
            <person name="Roux C."/>
            <person name="Martin F.M."/>
            <person name="Corradi N."/>
        </authorList>
    </citation>
    <scope>NUCLEOTIDE SEQUENCE [LARGE SCALE GENOMIC DNA]</scope>
    <source>
        <strain evidence="3 4">C2</strain>
    </source>
</reference>
<sequence length="69" mass="8101">MFKLKTRYFLSTVTLFILLTMIYLSQENKSFIRLLKDIEISSFSTYDINDSRSGQFYDAMDVISDSIIL</sequence>
<keyword evidence="1" id="KW-1133">Transmembrane helix</keyword>
<dbReference type="VEuPathDB" id="FungiDB:RhiirFUN_017889"/>
<organism evidence="3 4">
    <name type="scientific">Rhizophagus irregularis</name>
    <dbReference type="NCBI Taxonomy" id="588596"/>
    <lineage>
        <taxon>Eukaryota</taxon>
        <taxon>Fungi</taxon>
        <taxon>Fungi incertae sedis</taxon>
        <taxon>Mucoromycota</taxon>
        <taxon>Glomeromycotina</taxon>
        <taxon>Glomeromycetes</taxon>
        <taxon>Glomerales</taxon>
        <taxon>Glomeraceae</taxon>
        <taxon>Rhizophagus</taxon>
    </lineage>
</organism>
<feature type="transmembrane region" description="Helical" evidence="1">
    <location>
        <begin position="6"/>
        <end position="24"/>
    </location>
</feature>
<reference evidence="3 4" key="1">
    <citation type="submission" date="2016-04" db="EMBL/GenBank/DDBJ databases">
        <title>Genome analyses suggest a sexual origin of heterokaryosis in a supposedly ancient asexual fungus.</title>
        <authorList>
            <person name="Ropars J."/>
            <person name="Sedzielewska K."/>
            <person name="Noel J."/>
            <person name="Charron P."/>
            <person name="Farinelli L."/>
            <person name="Marton T."/>
            <person name="Kruger M."/>
            <person name="Pelin A."/>
            <person name="Brachmann A."/>
            <person name="Corradi N."/>
        </authorList>
    </citation>
    <scope>NUCLEOTIDE SEQUENCE [LARGE SCALE GENOMIC DNA]</scope>
    <source>
        <strain evidence="3 4">C2</strain>
    </source>
</reference>
<accession>A0A2N1NFB0</accession>
<evidence type="ECO:0000256" key="1">
    <source>
        <dbReference type="SAM" id="Phobius"/>
    </source>
</evidence>
<evidence type="ECO:0000313" key="4">
    <source>
        <dbReference type="Proteomes" id="UP000233469"/>
    </source>
</evidence>
<dbReference type="AlphaFoldDB" id="A0A2N1NFB0"/>
<protein>
    <submittedName>
        <fullName evidence="3">Uncharacterized protein</fullName>
    </submittedName>
</protein>
<name>A0A2N1NFB0_9GLOM</name>
<dbReference type="EMBL" id="CAGKOT010000039">
    <property type="protein sequence ID" value="CAB5378569.1"/>
    <property type="molecule type" value="Genomic_DNA"/>
</dbReference>
<dbReference type="VEuPathDB" id="FungiDB:FUN_000495"/>
<comment type="caution">
    <text evidence="3">The sequence shown here is derived from an EMBL/GenBank/DDBJ whole genome shotgun (WGS) entry which is preliminary data.</text>
</comment>
<evidence type="ECO:0000313" key="2">
    <source>
        <dbReference type="EMBL" id="CAB5378569.1"/>
    </source>
</evidence>
<dbReference type="Proteomes" id="UP000233469">
    <property type="component" value="Unassembled WGS sequence"/>
</dbReference>
<dbReference type="OrthoDB" id="2342594at2759"/>
<gene>
    <name evidence="2" type="ORF">CHRIB12_LOCUS16246</name>
    <name evidence="3" type="ORF">RhiirC2_378991</name>
</gene>
<dbReference type="Proteomes" id="UP000684084">
    <property type="component" value="Unassembled WGS sequence"/>
</dbReference>
<keyword evidence="1" id="KW-0812">Transmembrane</keyword>
<dbReference type="EMBL" id="LLXL01000436">
    <property type="protein sequence ID" value="PKK72520.1"/>
    <property type="molecule type" value="Genomic_DNA"/>
</dbReference>
<reference evidence="2" key="3">
    <citation type="submission" date="2020-05" db="EMBL/GenBank/DDBJ databases">
        <authorList>
            <person name="Rincon C."/>
            <person name="Sanders R I."/>
            <person name="Robbins C."/>
            <person name="Chaturvedi A."/>
        </authorList>
    </citation>
    <scope>NUCLEOTIDE SEQUENCE</scope>
    <source>
        <strain evidence="2">CHB12</strain>
    </source>
</reference>
<evidence type="ECO:0000313" key="3">
    <source>
        <dbReference type="EMBL" id="PKK72520.1"/>
    </source>
</evidence>
<proteinExistence type="predicted"/>
<keyword evidence="1" id="KW-0472">Membrane</keyword>